<evidence type="ECO:0000313" key="2">
    <source>
        <dbReference type="EMBL" id="EAU31639.1"/>
    </source>
</evidence>
<reference evidence="3" key="1">
    <citation type="submission" date="2005-09" db="EMBL/GenBank/DDBJ databases">
        <title>Annotation of the Aspergillus terreus NIH2624 genome.</title>
        <authorList>
            <person name="Birren B.W."/>
            <person name="Lander E.S."/>
            <person name="Galagan J.E."/>
            <person name="Nusbaum C."/>
            <person name="Devon K."/>
            <person name="Henn M."/>
            <person name="Ma L.-J."/>
            <person name="Jaffe D.B."/>
            <person name="Butler J."/>
            <person name="Alvarez P."/>
            <person name="Gnerre S."/>
            <person name="Grabherr M."/>
            <person name="Kleber M."/>
            <person name="Mauceli E.W."/>
            <person name="Brockman W."/>
            <person name="Rounsley S."/>
            <person name="Young S.K."/>
            <person name="LaButti K."/>
            <person name="Pushparaj V."/>
            <person name="DeCaprio D."/>
            <person name="Crawford M."/>
            <person name="Koehrsen M."/>
            <person name="Engels R."/>
            <person name="Montgomery P."/>
            <person name="Pearson M."/>
            <person name="Howarth C."/>
            <person name="Larson L."/>
            <person name="Luoma S."/>
            <person name="White J."/>
            <person name="Alvarado L."/>
            <person name="Kodira C.D."/>
            <person name="Zeng Q."/>
            <person name="Oleary S."/>
            <person name="Yandava C."/>
            <person name="Denning D.W."/>
            <person name="Nierman W.C."/>
            <person name="Milne T."/>
            <person name="Madden K."/>
        </authorList>
    </citation>
    <scope>NUCLEOTIDE SEQUENCE [LARGE SCALE GENOMIC DNA]</scope>
    <source>
        <strain evidence="3">NIH 2624 / FGSC A1156</strain>
    </source>
</reference>
<evidence type="ECO:0000256" key="1">
    <source>
        <dbReference type="SAM" id="MobiDB-lite"/>
    </source>
</evidence>
<feature type="compositionally biased region" description="Polar residues" evidence="1">
    <location>
        <begin position="218"/>
        <end position="231"/>
    </location>
</feature>
<gene>
    <name evidence="2" type="ORF">ATEG_08466</name>
</gene>
<organism evidence="2 3">
    <name type="scientific">Aspergillus terreus (strain NIH 2624 / FGSC A1156)</name>
    <dbReference type="NCBI Taxonomy" id="341663"/>
    <lineage>
        <taxon>Eukaryota</taxon>
        <taxon>Fungi</taxon>
        <taxon>Dikarya</taxon>
        <taxon>Ascomycota</taxon>
        <taxon>Pezizomycotina</taxon>
        <taxon>Eurotiomycetes</taxon>
        <taxon>Eurotiomycetidae</taxon>
        <taxon>Eurotiales</taxon>
        <taxon>Aspergillaceae</taxon>
        <taxon>Aspergillus</taxon>
        <taxon>Aspergillus subgen. Circumdati</taxon>
    </lineage>
</organism>
<name>Q0CCW8_ASPTN</name>
<proteinExistence type="predicted"/>
<sequence length="411" mass="46363">MASHTAAIPPMPHPSSNGATLATYLEHLATQGRAHGVYVHPQPLTFADGAMKANWRDAFTAADNLQGRGLYSEFLRAPKGGCVVWVALFSTVEANWVKGEPWQQIPLHCWAVALIPRADSQPRRALLLYNVDPIRPDPAQLSEPRALERTRTYLSRTQNRFLERCRKDKVVNEIVWHNADPQYVGRGECLQRSLEWIQSMIAVGGQLFTGADDRRVTPHNTMNPRSNSGRQQCDCRSEERPAVQVTVQQAACGPMRFFQDTVTIPLCDCLTFNDVRQRIHTTWAREGDRPIIQWEGLEFQLGARQWGVGEGHGNYDWSDRIDLQIADPGWERLCITAWVVRAPPAEGACSPTCQVPFDQQPWIPVEVTTEPLRQWSIRSVTIRICNCTSFDRAAQLIEGRWQRGGGPPILQ</sequence>
<dbReference type="HOGENOM" id="CLU_668987_0_0_1"/>
<dbReference type="AlphaFoldDB" id="Q0CCW8"/>
<dbReference type="EMBL" id="CH476605">
    <property type="protein sequence ID" value="EAU31639.1"/>
    <property type="molecule type" value="Genomic_DNA"/>
</dbReference>
<dbReference type="OrthoDB" id="4689298at2759"/>
<dbReference type="Proteomes" id="UP000007963">
    <property type="component" value="Unassembled WGS sequence"/>
</dbReference>
<accession>Q0CCW8</accession>
<dbReference type="RefSeq" id="XP_001217605.1">
    <property type="nucleotide sequence ID" value="XM_001217604.1"/>
</dbReference>
<protein>
    <submittedName>
        <fullName evidence="2">Uncharacterized protein</fullName>
    </submittedName>
</protein>
<dbReference type="VEuPathDB" id="FungiDB:ATEG_08466"/>
<dbReference type="GeneID" id="4353216"/>
<evidence type="ECO:0000313" key="3">
    <source>
        <dbReference type="Proteomes" id="UP000007963"/>
    </source>
</evidence>
<feature type="region of interest" description="Disordered" evidence="1">
    <location>
        <begin position="212"/>
        <end position="235"/>
    </location>
</feature>